<dbReference type="EMBL" id="KR054033">
    <property type="protein sequence ID" value="AKF14096.1"/>
    <property type="molecule type" value="Genomic_DNA"/>
</dbReference>
<name>A0A0F6WDF9_9CAUD</name>
<feature type="transmembrane region" description="Helical" evidence="1">
    <location>
        <begin position="33"/>
        <end position="56"/>
    </location>
</feature>
<keyword evidence="1" id="KW-0472">Membrane</keyword>
<dbReference type="KEGG" id="vg:26641572"/>
<evidence type="ECO:0000313" key="2">
    <source>
        <dbReference type="EMBL" id="AKF14096.1"/>
    </source>
</evidence>
<organism evidence="2 3">
    <name type="scientific">Pseudomonas phage DL68</name>
    <dbReference type="NCBI Taxonomy" id="1640974"/>
    <lineage>
        <taxon>Viruses</taxon>
        <taxon>Duplodnaviria</taxon>
        <taxon>Heunggongvirae</taxon>
        <taxon>Uroviricota</taxon>
        <taxon>Caudoviricetes</taxon>
        <taxon>Lindbergviridae</taxon>
        <taxon>Pbunavirus</taxon>
        <taxon>Pbunavirus DL68</taxon>
        <taxon>Pseudomonas virus DL68</taxon>
    </lineage>
</organism>
<protein>
    <submittedName>
        <fullName evidence="2">Uncharacterized protein</fullName>
    </submittedName>
</protein>
<keyword evidence="3" id="KW-1185">Reference proteome</keyword>
<feature type="transmembrane region" description="Helical" evidence="1">
    <location>
        <begin position="6"/>
        <end position="26"/>
    </location>
</feature>
<keyword evidence="1" id="KW-1133">Transmembrane helix</keyword>
<dbReference type="GeneID" id="26641572"/>
<keyword evidence="1" id="KW-0812">Transmembrane</keyword>
<evidence type="ECO:0000256" key="1">
    <source>
        <dbReference type="SAM" id="Phobius"/>
    </source>
</evidence>
<sequence>MQNDPGILITAIGLLFLGLIIFFEGLKGWKIQVANFLASLLCFFFGLSALTFWFVVAFDVF</sequence>
<proteinExistence type="predicted"/>
<evidence type="ECO:0000313" key="3">
    <source>
        <dbReference type="Proteomes" id="UP000201437"/>
    </source>
</evidence>
<accession>A0A0F6WDF9</accession>
<dbReference type="Proteomes" id="UP000201437">
    <property type="component" value="Segment"/>
</dbReference>
<reference evidence="2 3" key="1">
    <citation type="journal article" date="2016" name="Microb. Biotechnol.">
        <title>A novel bacteriophage cocktail reduces and disperses Pseudomonas aeruginosa biofilms under static and flow conditions.</title>
        <authorList>
            <person name="Alves D.R."/>
            <person name="Perez-Esteban P."/>
            <person name="Kot W."/>
            <person name="Bean J.E."/>
            <person name="Arnot T."/>
            <person name="Hansen L.H."/>
            <person name="Enright M.C."/>
            <person name="Jenkins A.T."/>
        </authorList>
    </citation>
    <scope>NUCLEOTIDE SEQUENCE [LARGE SCALE GENOMIC DNA]</scope>
</reference>
<dbReference type="RefSeq" id="YP_009215154.1">
    <property type="nucleotide sequence ID" value="NC_028971.1"/>
</dbReference>